<feature type="signal peptide" evidence="1">
    <location>
        <begin position="1"/>
        <end position="21"/>
    </location>
</feature>
<name>A0A2Z6ZUF4_9LAMI</name>
<accession>A0A2Z6ZUF4</accession>
<proteinExistence type="predicted"/>
<dbReference type="AlphaFoldDB" id="A0A2Z6ZUF4"/>
<evidence type="ECO:0000313" key="3">
    <source>
        <dbReference type="Proteomes" id="UP000250235"/>
    </source>
</evidence>
<evidence type="ECO:0008006" key="4">
    <source>
        <dbReference type="Google" id="ProtNLM"/>
    </source>
</evidence>
<organism evidence="2 3">
    <name type="scientific">Dorcoceras hygrometricum</name>
    <dbReference type="NCBI Taxonomy" id="472368"/>
    <lineage>
        <taxon>Eukaryota</taxon>
        <taxon>Viridiplantae</taxon>
        <taxon>Streptophyta</taxon>
        <taxon>Embryophyta</taxon>
        <taxon>Tracheophyta</taxon>
        <taxon>Spermatophyta</taxon>
        <taxon>Magnoliopsida</taxon>
        <taxon>eudicotyledons</taxon>
        <taxon>Gunneridae</taxon>
        <taxon>Pentapetalae</taxon>
        <taxon>asterids</taxon>
        <taxon>lamiids</taxon>
        <taxon>Lamiales</taxon>
        <taxon>Gesneriaceae</taxon>
        <taxon>Didymocarpoideae</taxon>
        <taxon>Trichosporeae</taxon>
        <taxon>Loxocarpinae</taxon>
        <taxon>Dorcoceras</taxon>
    </lineage>
</organism>
<gene>
    <name evidence="2" type="ORF">F511_46103</name>
</gene>
<keyword evidence="3" id="KW-1185">Reference proteome</keyword>
<protein>
    <recommendedName>
        <fullName evidence="4">Secreted protein</fullName>
    </recommendedName>
</protein>
<dbReference type="Proteomes" id="UP000250235">
    <property type="component" value="Unassembled WGS sequence"/>
</dbReference>
<evidence type="ECO:0000256" key="1">
    <source>
        <dbReference type="SAM" id="SignalP"/>
    </source>
</evidence>
<evidence type="ECO:0000313" key="2">
    <source>
        <dbReference type="EMBL" id="KZT76872.1"/>
    </source>
</evidence>
<feature type="chain" id="PRO_5016267819" description="Secreted protein" evidence="1">
    <location>
        <begin position="22"/>
        <end position="105"/>
    </location>
</feature>
<dbReference type="EMBL" id="KV086144">
    <property type="protein sequence ID" value="KZT76872.1"/>
    <property type="molecule type" value="Genomic_DNA"/>
</dbReference>
<sequence length="105" mass="12484">MFRRWFDQLLTAMVTCSSTTSFELASVFSCWSMGERYLLAAEEVMLRRFDIILDSAVISVDSSRCFERDWWHWILLELLFRLILARRPESAMERSAKNLFVRSFS</sequence>
<keyword evidence="1" id="KW-0732">Signal</keyword>
<reference evidence="2 3" key="1">
    <citation type="journal article" date="2015" name="Proc. Natl. Acad. Sci. U.S.A.">
        <title>The resurrection genome of Boea hygrometrica: A blueprint for survival of dehydration.</title>
        <authorList>
            <person name="Xiao L."/>
            <person name="Yang G."/>
            <person name="Zhang L."/>
            <person name="Yang X."/>
            <person name="Zhao S."/>
            <person name="Ji Z."/>
            <person name="Zhou Q."/>
            <person name="Hu M."/>
            <person name="Wang Y."/>
            <person name="Chen M."/>
            <person name="Xu Y."/>
            <person name="Jin H."/>
            <person name="Xiao X."/>
            <person name="Hu G."/>
            <person name="Bao F."/>
            <person name="Hu Y."/>
            <person name="Wan P."/>
            <person name="Li L."/>
            <person name="Deng X."/>
            <person name="Kuang T."/>
            <person name="Xiang C."/>
            <person name="Zhu J.K."/>
            <person name="Oliver M.J."/>
            <person name="He Y."/>
        </authorList>
    </citation>
    <scope>NUCLEOTIDE SEQUENCE [LARGE SCALE GENOMIC DNA]</scope>
    <source>
        <strain evidence="3">cv. XS01</strain>
    </source>
</reference>